<dbReference type="Proteomes" id="UP000828390">
    <property type="component" value="Unassembled WGS sequence"/>
</dbReference>
<dbReference type="AlphaFoldDB" id="A0A9D3YAK7"/>
<protein>
    <submittedName>
        <fullName evidence="1">Uncharacterized protein</fullName>
    </submittedName>
</protein>
<name>A0A9D3YAK7_DREPO</name>
<proteinExistence type="predicted"/>
<reference evidence="1" key="2">
    <citation type="submission" date="2020-11" db="EMBL/GenBank/DDBJ databases">
        <authorList>
            <person name="McCartney M.A."/>
            <person name="Auch B."/>
            <person name="Kono T."/>
            <person name="Mallez S."/>
            <person name="Becker A."/>
            <person name="Gohl D.M."/>
            <person name="Silverstein K.A.T."/>
            <person name="Koren S."/>
            <person name="Bechman K.B."/>
            <person name="Herman A."/>
            <person name="Abrahante J.E."/>
            <person name="Garbe J."/>
        </authorList>
    </citation>
    <scope>NUCLEOTIDE SEQUENCE</scope>
    <source>
        <strain evidence="1">Duluth1</strain>
        <tissue evidence="1">Whole animal</tissue>
    </source>
</reference>
<gene>
    <name evidence="1" type="ORF">DPMN_082733</name>
</gene>
<dbReference type="EMBL" id="JAIWYP010000016">
    <property type="protein sequence ID" value="KAH3695276.1"/>
    <property type="molecule type" value="Genomic_DNA"/>
</dbReference>
<evidence type="ECO:0000313" key="1">
    <source>
        <dbReference type="EMBL" id="KAH3695276.1"/>
    </source>
</evidence>
<reference evidence="1" key="1">
    <citation type="journal article" date="2019" name="bioRxiv">
        <title>The Genome of the Zebra Mussel, Dreissena polymorpha: A Resource for Invasive Species Research.</title>
        <authorList>
            <person name="McCartney M.A."/>
            <person name="Auch B."/>
            <person name="Kono T."/>
            <person name="Mallez S."/>
            <person name="Zhang Y."/>
            <person name="Obille A."/>
            <person name="Becker A."/>
            <person name="Abrahante J.E."/>
            <person name="Garbe J."/>
            <person name="Badalamenti J.P."/>
            <person name="Herman A."/>
            <person name="Mangelson H."/>
            <person name="Liachko I."/>
            <person name="Sullivan S."/>
            <person name="Sone E.D."/>
            <person name="Koren S."/>
            <person name="Silverstein K.A.T."/>
            <person name="Beckman K.B."/>
            <person name="Gohl D.M."/>
        </authorList>
    </citation>
    <scope>NUCLEOTIDE SEQUENCE</scope>
    <source>
        <strain evidence="1">Duluth1</strain>
        <tissue evidence="1">Whole animal</tissue>
    </source>
</reference>
<evidence type="ECO:0000313" key="2">
    <source>
        <dbReference type="Proteomes" id="UP000828390"/>
    </source>
</evidence>
<accession>A0A9D3YAK7</accession>
<keyword evidence="2" id="KW-1185">Reference proteome</keyword>
<sequence>MEVSTEKSKIRMNSTNNISAEIIINGESLEEVNSFKYIKANLPNDGTSTAVVRQTKKAGLVCTSPSMTVQESAS</sequence>
<organism evidence="1 2">
    <name type="scientific">Dreissena polymorpha</name>
    <name type="common">Zebra mussel</name>
    <name type="synonym">Mytilus polymorpha</name>
    <dbReference type="NCBI Taxonomy" id="45954"/>
    <lineage>
        <taxon>Eukaryota</taxon>
        <taxon>Metazoa</taxon>
        <taxon>Spiralia</taxon>
        <taxon>Lophotrochozoa</taxon>
        <taxon>Mollusca</taxon>
        <taxon>Bivalvia</taxon>
        <taxon>Autobranchia</taxon>
        <taxon>Heteroconchia</taxon>
        <taxon>Euheterodonta</taxon>
        <taxon>Imparidentia</taxon>
        <taxon>Neoheterodontei</taxon>
        <taxon>Myida</taxon>
        <taxon>Dreissenoidea</taxon>
        <taxon>Dreissenidae</taxon>
        <taxon>Dreissena</taxon>
    </lineage>
</organism>
<comment type="caution">
    <text evidence="1">The sequence shown here is derived from an EMBL/GenBank/DDBJ whole genome shotgun (WGS) entry which is preliminary data.</text>
</comment>